<dbReference type="EMBL" id="BASE01000044">
    <property type="protein sequence ID" value="GAM14014.1"/>
    <property type="molecule type" value="Genomic_DNA"/>
</dbReference>
<dbReference type="InterPro" id="IPR054845">
    <property type="entry name" value="Exosporium_prot_C"/>
</dbReference>
<dbReference type="RefSeq" id="WP_041965806.1">
    <property type="nucleotide sequence ID" value="NZ_BASE01000044.1"/>
</dbReference>
<sequence>MTNDKHGNHKCVSINKSASKAECANVQALSGNIDAGPALVNLPVTLTEVRITSNLDANIHFPDPVLEIKDIKKRVKIVQCTLLLGGAELDDAGDLISDIPLFIKGFIRKNIQYATPCPKTSGDCVASDLRSLTVDVPFDCVTTIAAADFNRPPVLPEFNSRFEFDFFRAQKLGTGFPEKDRLLSSDLSQFHQVSDQFYNQFPYCELIDSRIVQYDEAIDRHPLHHNAPFEEGVFYNMVEKSLLEFRVRVIQNQQVRIIAD</sequence>
<dbReference type="AlphaFoldDB" id="A0A0A8X436"/>
<accession>A0A0A8X436</accession>
<evidence type="ECO:0000259" key="1">
    <source>
        <dbReference type="Pfam" id="PF25250"/>
    </source>
</evidence>
<dbReference type="NCBIfam" id="NF045794">
    <property type="entry name" value="CsxC_fam"/>
    <property type="match status" value="1"/>
</dbReference>
<name>A0A0A8X436_MESS1</name>
<gene>
    <name evidence="2" type="ORF">SAMD00020551_2161</name>
</gene>
<evidence type="ECO:0000313" key="2">
    <source>
        <dbReference type="EMBL" id="GAM14014.1"/>
    </source>
</evidence>
<dbReference type="InterPro" id="IPR057174">
    <property type="entry name" value="DUF7852"/>
</dbReference>
<comment type="caution">
    <text evidence="2">The sequence shown here is derived from an EMBL/GenBank/DDBJ whole genome shotgun (WGS) entry which is preliminary data.</text>
</comment>
<reference evidence="2 3" key="1">
    <citation type="submission" date="2013-06" db="EMBL/GenBank/DDBJ databases">
        <title>Whole genome shotgun sequence of Bacillus selenatarsenatis SF-1.</title>
        <authorList>
            <person name="Kuroda M."/>
            <person name="Sei K."/>
            <person name="Yamashita M."/>
            <person name="Ike M."/>
        </authorList>
    </citation>
    <scope>NUCLEOTIDE SEQUENCE [LARGE SCALE GENOMIC DNA]</scope>
    <source>
        <strain evidence="2 3">SF-1</strain>
    </source>
</reference>
<dbReference type="STRING" id="1321606.SAMD00020551_2161"/>
<proteinExistence type="predicted"/>
<feature type="domain" description="DUF7852" evidence="1">
    <location>
        <begin position="40"/>
        <end position="115"/>
    </location>
</feature>
<organism evidence="2 3">
    <name type="scientific">Mesobacillus selenatarsenatis (strain DSM 18680 / JCM 14380 / FERM P-15431 / SF-1)</name>
    <dbReference type="NCBI Taxonomy" id="1321606"/>
    <lineage>
        <taxon>Bacteria</taxon>
        <taxon>Bacillati</taxon>
        <taxon>Bacillota</taxon>
        <taxon>Bacilli</taxon>
        <taxon>Bacillales</taxon>
        <taxon>Bacillaceae</taxon>
        <taxon>Mesobacillus</taxon>
    </lineage>
</organism>
<dbReference type="Proteomes" id="UP000031014">
    <property type="component" value="Unassembled WGS sequence"/>
</dbReference>
<keyword evidence="3" id="KW-1185">Reference proteome</keyword>
<dbReference type="OrthoDB" id="2381017at2"/>
<protein>
    <recommendedName>
        <fullName evidence="1">DUF7852 domain-containing protein</fullName>
    </recommendedName>
</protein>
<evidence type="ECO:0000313" key="3">
    <source>
        <dbReference type="Proteomes" id="UP000031014"/>
    </source>
</evidence>
<dbReference type="Pfam" id="PF25250">
    <property type="entry name" value="DUF7852"/>
    <property type="match status" value="1"/>
</dbReference>